<organism evidence="2 3">
    <name type="scientific">Mesorhabditis spiculigera</name>
    <dbReference type="NCBI Taxonomy" id="96644"/>
    <lineage>
        <taxon>Eukaryota</taxon>
        <taxon>Metazoa</taxon>
        <taxon>Ecdysozoa</taxon>
        <taxon>Nematoda</taxon>
        <taxon>Chromadorea</taxon>
        <taxon>Rhabditida</taxon>
        <taxon>Rhabditina</taxon>
        <taxon>Rhabditomorpha</taxon>
        <taxon>Rhabditoidea</taxon>
        <taxon>Rhabditidae</taxon>
        <taxon>Mesorhabditinae</taxon>
        <taxon>Mesorhabditis</taxon>
    </lineage>
</organism>
<evidence type="ECO:0000313" key="2">
    <source>
        <dbReference type="EMBL" id="CAJ0560609.1"/>
    </source>
</evidence>
<sequence length="136" mass="14931">MATTPWGGHVLLVVYIGLSALINLTESRNGLDKPDDYDKILGYYASCMCPSAGLIALVIHGVWLFRRLPTGNPRANRGWPARPIHHAVREWHRGAVEQSATIVYVADDADHAEEVRHSDVSDVVELCIGLDAVFTA</sequence>
<reference evidence="2" key="1">
    <citation type="submission" date="2023-06" db="EMBL/GenBank/DDBJ databases">
        <authorList>
            <person name="Delattre M."/>
        </authorList>
    </citation>
    <scope>NUCLEOTIDE SEQUENCE</scope>
    <source>
        <strain evidence="2">AF72</strain>
    </source>
</reference>
<comment type="caution">
    <text evidence="2">The sequence shown here is derived from an EMBL/GenBank/DDBJ whole genome shotgun (WGS) entry which is preliminary data.</text>
</comment>
<keyword evidence="3" id="KW-1185">Reference proteome</keyword>
<dbReference type="Proteomes" id="UP001177023">
    <property type="component" value="Unassembled WGS sequence"/>
</dbReference>
<protein>
    <submittedName>
        <fullName evidence="2">Uncharacterized protein</fullName>
    </submittedName>
</protein>
<evidence type="ECO:0000313" key="3">
    <source>
        <dbReference type="Proteomes" id="UP001177023"/>
    </source>
</evidence>
<name>A0AA36FRS8_9BILA</name>
<keyword evidence="1" id="KW-0472">Membrane</keyword>
<dbReference type="EMBL" id="CATQJA010000466">
    <property type="protein sequence ID" value="CAJ0560609.1"/>
    <property type="molecule type" value="Genomic_DNA"/>
</dbReference>
<dbReference type="AlphaFoldDB" id="A0AA36FRS8"/>
<feature type="transmembrane region" description="Helical" evidence="1">
    <location>
        <begin position="6"/>
        <end position="24"/>
    </location>
</feature>
<proteinExistence type="predicted"/>
<gene>
    <name evidence="2" type="ORF">MSPICULIGERA_LOCUS1604</name>
</gene>
<feature type="transmembrane region" description="Helical" evidence="1">
    <location>
        <begin position="44"/>
        <end position="65"/>
    </location>
</feature>
<feature type="non-terminal residue" evidence="2">
    <location>
        <position position="136"/>
    </location>
</feature>
<accession>A0AA36FRS8</accession>
<keyword evidence="1" id="KW-1133">Transmembrane helix</keyword>
<evidence type="ECO:0000256" key="1">
    <source>
        <dbReference type="SAM" id="Phobius"/>
    </source>
</evidence>
<keyword evidence="1" id="KW-0812">Transmembrane</keyword>